<evidence type="ECO:0000256" key="2">
    <source>
        <dbReference type="ARBA" id="ARBA00022803"/>
    </source>
</evidence>
<dbReference type="Proteomes" id="UP000823886">
    <property type="component" value="Unassembled WGS sequence"/>
</dbReference>
<dbReference type="InterPro" id="IPR013105">
    <property type="entry name" value="TPR_2"/>
</dbReference>
<dbReference type="SUPFAM" id="SSF48452">
    <property type="entry name" value="TPR-like"/>
    <property type="match status" value="1"/>
</dbReference>
<sequence length="257" mass="30524">MGGYILCQVKKASLPYYIENISTNIYTIEELCYYFYHNIYLLDETIINEHLCDWLKKELGLVNLYRRLYKILEEEKGTAEFILAIFKEIHYLTHSEFKKLNETLELLQEQPMIVREKKKGDYLAGNRMYVNALRIYEHALEKEEKEGLGEQFSGEIWYNMGCAYMHLFQFREASDCFLEAFKLLRSRQAMTSHLRAGYLADPESFHQLCQNAGADEEQEEEIRRTLKETMERIQVQEEDPEKLLEGFIRGYHKSTGF</sequence>
<dbReference type="InterPro" id="IPR019734">
    <property type="entry name" value="TPR_rpt"/>
</dbReference>
<gene>
    <name evidence="4" type="ORF">H9753_07005</name>
</gene>
<name>A0A9D2PN91_9FIRM</name>
<dbReference type="InterPro" id="IPR011990">
    <property type="entry name" value="TPR-like_helical_dom_sf"/>
</dbReference>
<keyword evidence="1" id="KW-0677">Repeat</keyword>
<organism evidence="4 5">
    <name type="scientific">Candidatus Blautia merdavium</name>
    <dbReference type="NCBI Taxonomy" id="2838494"/>
    <lineage>
        <taxon>Bacteria</taxon>
        <taxon>Bacillati</taxon>
        <taxon>Bacillota</taxon>
        <taxon>Clostridia</taxon>
        <taxon>Lachnospirales</taxon>
        <taxon>Lachnospiraceae</taxon>
        <taxon>Blautia</taxon>
    </lineage>
</organism>
<dbReference type="SMART" id="SM00028">
    <property type="entry name" value="TPR"/>
    <property type="match status" value="2"/>
</dbReference>
<evidence type="ECO:0000256" key="3">
    <source>
        <dbReference type="PROSITE-ProRule" id="PRU00339"/>
    </source>
</evidence>
<feature type="repeat" description="TPR" evidence="3">
    <location>
        <begin position="154"/>
        <end position="187"/>
    </location>
</feature>
<comment type="caution">
    <text evidence="4">The sequence shown here is derived from an EMBL/GenBank/DDBJ whole genome shotgun (WGS) entry which is preliminary data.</text>
</comment>
<accession>A0A9D2PN91</accession>
<keyword evidence="2 3" id="KW-0802">TPR repeat</keyword>
<dbReference type="EMBL" id="DWVZ01000092">
    <property type="protein sequence ID" value="HJC63349.1"/>
    <property type="molecule type" value="Genomic_DNA"/>
</dbReference>
<evidence type="ECO:0000313" key="4">
    <source>
        <dbReference type="EMBL" id="HJC63349.1"/>
    </source>
</evidence>
<protein>
    <submittedName>
        <fullName evidence="4">Tetratricopeptide repeat protein</fullName>
    </submittedName>
</protein>
<proteinExistence type="predicted"/>
<dbReference type="Pfam" id="PF07719">
    <property type="entry name" value="TPR_2"/>
    <property type="match status" value="1"/>
</dbReference>
<reference evidence="4" key="2">
    <citation type="submission" date="2021-04" db="EMBL/GenBank/DDBJ databases">
        <authorList>
            <person name="Gilroy R."/>
        </authorList>
    </citation>
    <scope>NUCLEOTIDE SEQUENCE</scope>
    <source>
        <strain evidence="4">ChiBcec2-3848</strain>
    </source>
</reference>
<dbReference type="AlphaFoldDB" id="A0A9D2PN91"/>
<reference evidence="4" key="1">
    <citation type="journal article" date="2021" name="PeerJ">
        <title>Extensive microbial diversity within the chicken gut microbiome revealed by metagenomics and culture.</title>
        <authorList>
            <person name="Gilroy R."/>
            <person name="Ravi A."/>
            <person name="Getino M."/>
            <person name="Pursley I."/>
            <person name="Horton D.L."/>
            <person name="Alikhan N.F."/>
            <person name="Baker D."/>
            <person name="Gharbi K."/>
            <person name="Hall N."/>
            <person name="Watson M."/>
            <person name="Adriaenssens E.M."/>
            <person name="Foster-Nyarko E."/>
            <person name="Jarju S."/>
            <person name="Secka A."/>
            <person name="Antonio M."/>
            <person name="Oren A."/>
            <person name="Chaudhuri R.R."/>
            <person name="La Ragione R."/>
            <person name="Hildebrand F."/>
            <person name="Pallen M.J."/>
        </authorList>
    </citation>
    <scope>NUCLEOTIDE SEQUENCE</scope>
    <source>
        <strain evidence="4">ChiBcec2-3848</strain>
    </source>
</reference>
<evidence type="ECO:0000313" key="5">
    <source>
        <dbReference type="Proteomes" id="UP000823886"/>
    </source>
</evidence>
<evidence type="ECO:0000256" key="1">
    <source>
        <dbReference type="ARBA" id="ARBA00022737"/>
    </source>
</evidence>
<dbReference type="Gene3D" id="1.25.40.10">
    <property type="entry name" value="Tetratricopeptide repeat domain"/>
    <property type="match status" value="1"/>
</dbReference>
<dbReference type="PROSITE" id="PS50005">
    <property type="entry name" value="TPR"/>
    <property type="match status" value="1"/>
</dbReference>